<dbReference type="GO" id="GO:0004222">
    <property type="term" value="F:metalloendopeptidase activity"/>
    <property type="evidence" value="ECO:0007669"/>
    <property type="project" value="TreeGrafter"/>
</dbReference>
<feature type="domain" description="LysM" evidence="1">
    <location>
        <begin position="34"/>
        <end position="78"/>
    </location>
</feature>
<accession>A0A9E2L3Q0</accession>
<proteinExistence type="predicted"/>
<sequence length="273" mass="30018">MGLGEGENKTEGEISSGDLALEAKDVVAPALSYTAYRVKQGDMIGAIAEEYGLTQDTLISVNNIRQSRLLQIGQYLKIPTMPGILYTVRESGETLSDIAEKYEISLEKCAEVNNLAIDAIFSAGATLFLPDAELDWVTRQEINGDLFKRPLKGGYYFSSYYGWRNSPITGVRSFHTGIDMAIAAGTPVYPAMDGEVVAAGWSNVYGNYVQIRHHSGYQTLYGHLKTYYVKKGNFVYTNTVIGEVGSTGQSTGPHLHFTIYKNGNTVNPQNLWN</sequence>
<dbReference type="PROSITE" id="PS51782">
    <property type="entry name" value="LYSM"/>
    <property type="match status" value="2"/>
</dbReference>
<dbReference type="AlphaFoldDB" id="A0A9E2L3Q0"/>
<reference evidence="2" key="1">
    <citation type="journal article" date="2021" name="PeerJ">
        <title>Extensive microbial diversity within the chicken gut microbiome revealed by metagenomics and culture.</title>
        <authorList>
            <person name="Gilroy R."/>
            <person name="Ravi A."/>
            <person name="Getino M."/>
            <person name="Pursley I."/>
            <person name="Horton D.L."/>
            <person name="Alikhan N.F."/>
            <person name="Baker D."/>
            <person name="Gharbi K."/>
            <person name="Hall N."/>
            <person name="Watson M."/>
            <person name="Adriaenssens E.M."/>
            <person name="Foster-Nyarko E."/>
            <person name="Jarju S."/>
            <person name="Secka A."/>
            <person name="Antonio M."/>
            <person name="Oren A."/>
            <person name="Chaudhuri R.R."/>
            <person name="La Ragione R."/>
            <person name="Hildebrand F."/>
            <person name="Pallen M.J."/>
        </authorList>
    </citation>
    <scope>NUCLEOTIDE SEQUENCE</scope>
    <source>
        <strain evidence="2">Gambia15-2214</strain>
    </source>
</reference>
<dbReference type="InterPro" id="IPR036779">
    <property type="entry name" value="LysM_dom_sf"/>
</dbReference>
<dbReference type="SMART" id="SM00257">
    <property type="entry name" value="LysM"/>
    <property type="match status" value="2"/>
</dbReference>
<dbReference type="CDD" id="cd12797">
    <property type="entry name" value="M23_peptidase"/>
    <property type="match status" value="1"/>
</dbReference>
<evidence type="ECO:0000259" key="1">
    <source>
        <dbReference type="PROSITE" id="PS51782"/>
    </source>
</evidence>
<dbReference type="CDD" id="cd00118">
    <property type="entry name" value="LysM"/>
    <property type="match status" value="2"/>
</dbReference>
<dbReference type="InterPro" id="IPR016047">
    <property type="entry name" value="M23ase_b-sheet_dom"/>
</dbReference>
<dbReference type="InterPro" id="IPR050570">
    <property type="entry name" value="Cell_wall_metabolism_enzyme"/>
</dbReference>
<dbReference type="Proteomes" id="UP000823914">
    <property type="component" value="Unassembled WGS sequence"/>
</dbReference>
<dbReference type="PANTHER" id="PTHR21666:SF290">
    <property type="entry name" value="PEPTIDASE M23 DOMAIN PROTEIN"/>
    <property type="match status" value="1"/>
</dbReference>
<gene>
    <name evidence="2" type="ORF">IAA16_08495</name>
</gene>
<name>A0A9E2L3Q0_9SPIR</name>
<dbReference type="InterPro" id="IPR011055">
    <property type="entry name" value="Dup_hybrid_motif"/>
</dbReference>
<dbReference type="Gene3D" id="3.10.350.10">
    <property type="entry name" value="LysM domain"/>
    <property type="match status" value="2"/>
</dbReference>
<feature type="domain" description="LysM" evidence="1">
    <location>
        <begin position="84"/>
        <end position="129"/>
    </location>
</feature>
<dbReference type="InterPro" id="IPR018392">
    <property type="entry name" value="LysM"/>
</dbReference>
<dbReference type="Pfam" id="PF01551">
    <property type="entry name" value="Peptidase_M23"/>
    <property type="match status" value="1"/>
</dbReference>
<dbReference type="PANTHER" id="PTHR21666">
    <property type="entry name" value="PEPTIDASE-RELATED"/>
    <property type="match status" value="1"/>
</dbReference>
<organism evidence="2 3">
    <name type="scientific">Candidatus Treponema excrementipullorum</name>
    <dbReference type="NCBI Taxonomy" id="2838768"/>
    <lineage>
        <taxon>Bacteria</taxon>
        <taxon>Pseudomonadati</taxon>
        <taxon>Spirochaetota</taxon>
        <taxon>Spirochaetia</taxon>
        <taxon>Spirochaetales</taxon>
        <taxon>Treponemataceae</taxon>
        <taxon>Treponema</taxon>
    </lineage>
</organism>
<dbReference type="Gene3D" id="2.70.70.10">
    <property type="entry name" value="Glucose Permease (Domain IIA)"/>
    <property type="match status" value="1"/>
</dbReference>
<reference evidence="2" key="2">
    <citation type="submission" date="2021-04" db="EMBL/GenBank/DDBJ databases">
        <authorList>
            <person name="Gilroy R."/>
        </authorList>
    </citation>
    <scope>NUCLEOTIDE SEQUENCE</scope>
    <source>
        <strain evidence="2">Gambia15-2214</strain>
    </source>
</reference>
<evidence type="ECO:0000313" key="2">
    <source>
        <dbReference type="EMBL" id="MBU3850590.1"/>
    </source>
</evidence>
<comment type="caution">
    <text evidence="2">The sequence shown here is derived from an EMBL/GenBank/DDBJ whole genome shotgun (WGS) entry which is preliminary data.</text>
</comment>
<dbReference type="Pfam" id="PF01476">
    <property type="entry name" value="LysM"/>
    <property type="match status" value="2"/>
</dbReference>
<evidence type="ECO:0000313" key="3">
    <source>
        <dbReference type="Proteomes" id="UP000823914"/>
    </source>
</evidence>
<dbReference type="SUPFAM" id="SSF51261">
    <property type="entry name" value="Duplicated hybrid motif"/>
    <property type="match status" value="1"/>
</dbReference>
<dbReference type="EMBL" id="JAHLFV010000197">
    <property type="protein sequence ID" value="MBU3850590.1"/>
    <property type="molecule type" value="Genomic_DNA"/>
</dbReference>
<protein>
    <submittedName>
        <fullName evidence="2">M23 family metallopeptidase</fullName>
    </submittedName>
</protein>